<dbReference type="InterPro" id="IPR042512">
    <property type="entry name" value="TLCD5"/>
</dbReference>
<dbReference type="GO" id="GO:0016020">
    <property type="term" value="C:membrane"/>
    <property type="evidence" value="ECO:0007669"/>
    <property type="project" value="UniProtKB-SubCell"/>
</dbReference>
<keyword evidence="9" id="KW-1185">Reference proteome</keyword>
<evidence type="ECO:0000256" key="6">
    <source>
        <dbReference type="SAM" id="Phobius"/>
    </source>
</evidence>
<evidence type="ECO:0000256" key="4">
    <source>
        <dbReference type="ARBA" id="ARBA00023136"/>
    </source>
</evidence>
<dbReference type="PANTHER" id="PTHR31898:SF1">
    <property type="entry name" value="TLC DOMAIN-CONTAINING PROTEIN 5"/>
    <property type="match status" value="1"/>
</dbReference>
<feature type="domain" description="TLC" evidence="7">
    <location>
        <begin position="45"/>
        <end position="253"/>
    </location>
</feature>
<evidence type="ECO:0000256" key="1">
    <source>
        <dbReference type="ARBA" id="ARBA00004141"/>
    </source>
</evidence>
<feature type="transmembrane region" description="Helical" evidence="6">
    <location>
        <begin position="21"/>
        <end position="43"/>
    </location>
</feature>
<dbReference type="Pfam" id="PF03798">
    <property type="entry name" value="TRAM_LAG1_CLN8"/>
    <property type="match status" value="2"/>
</dbReference>
<proteinExistence type="evidence at protein level"/>
<keyword evidence="3 6" id="KW-1133">Transmembrane helix</keyword>
<dbReference type="PROSITE" id="PS50922">
    <property type="entry name" value="TLC"/>
    <property type="match status" value="1"/>
</dbReference>
<dbReference type="InParanoid" id="A0A804QJ54"/>
<evidence type="ECO:0000313" key="8">
    <source>
        <dbReference type="EnsemblPlants" id="Zm00001eb333330_P002"/>
    </source>
</evidence>
<dbReference type="FunCoup" id="A0A804QJ54">
    <property type="interactions" value="518"/>
</dbReference>
<dbReference type="Gramene" id="Zm00001eb333330_T002">
    <property type="protein sequence ID" value="Zm00001eb333330_P002"/>
    <property type="gene ID" value="Zm00001eb333330"/>
</dbReference>
<dbReference type="Proteomes" id="UP000007305">
    <property type="component" value="Chromosome 8"/>
</dbReference>
<sequence>MATAAAAAAMEEPDVVNGRDVVSWVASGVVLWSTAFLLVRALFPKRSYDFCNRAVSTMHAVAAVCLACLSVDDWSCPVCPLAAASSPRQMKALAVTLAYMVYDAACCHLNGDTRLDNAVHHLVSIVGIGAGLAYQRPTTKRTNEAALLPLAWCTQCGTEMVASMLVTEMSSPLLHLREMLKELGVRDTELNLLVDVLFAATFSAARMGVGPYLTYVTVTADNPILIKAMATGLQLVSAYWFLRILRMVRYKLAGKKKPTPAKLAAAAAN</sequence>
<reference evidence="8" key="2">
    <citation type="submission" date="2019-07" db="EMBL/GenBank/DDBJ databases">
        <authorList>
            <person name="Seetharam A."/>
            <person name="Woodhouse M."/>
            <person name="Cannon E."/>
        </authorList>
    </citation>
    <scope>NUCLEOTIDE SEQUENCE [LARGE SCALE GENOMIC DNA]</scope>
    <source>
        <strain evidence="8">cv. B73</strain>
    </source>
</reference>
<reference evidence="8" key="3">
    <citation type="submission" date="2021-05" db="UniProtKB">
        <authorList>
            <consortium name="EnsemblPlants"/>
        </authorList>
    </citation>
    <scope>IDENTIFICATION</scope>
    <source>
        <strain evidence="8">cv. B73</strain>
    </source>
</reference>
<dbReference type="SMART" id="SM00724">
    <property type="entry name" value="TLC"/>
    <property type="match status" value="1"/>
</dbReference>
<evidence type="ECO:0000256" key="3">
    <source>
        <dbReference type="ARBA" id="ARBA00022989"/>
    </source>
</evidence>
<organism evidence="8 9">
    <name type="scientific">Zea mays</name>
    <name type="common">Maize</name>
    <dbReference type="NCBI Taxonomy" id="4577"/>
    <lineage>
        <taxon>Eukaryota</taxon>
        <taxon>Viridiplantae</taxon>
        <taxon>Streptophyta</taxon>
        <taxon>Embryophyta</taxon>
        <taxon>Tracheophyta</taxon>
        <taxon>Spermatophyta</taxon>
        <taxon>Magnoliopsida</taxon>
        <taxon>Liliopsida</taxon>
        <taxon>Poales</taxon>
        <taxon>Poaceae</taxon>
        <taxon>PACMAD clade</taxon>
        <taxon>Panicoideae</taxon>
        <taxon>Andropogonodae</taxon>
        <taxon>Andropogoneae</taxon>
        <taxon>Tripsacinae</taxon>
        <taxon>Zea</taxon>
    </lineage>
</organism>
<dbReference type="AlphaFoldDB" id="A0A804QJ54"/>
<dbReference type="PANTHER" id="PTHR31898">
    <property type="entry name" value="TRANSMEMBRANE PROTEIN 136"/>
    <property type="match status" value="1"/>
</dbReference>
<evidence type="ECO:0000259" key="7">
    <source>
        <dbReference type="PROSITE" id="PS50922"/>
    </source>
</evidence>
<evidence type="ECO:0000256" key="5">
    <source>
        <dbReference type="PROSITE-ProRule" id="PRU00205"/>
    </source>
</evidence>
<evidence type="ECO:0000313" key="9">
    <source>
        <dbReference type="Proteomes" id="UP000007305"/>
    </source>
</evidence>
<name>A0A804QJ54_MAIZE</name>
<keyword evidence="10" id="KW-1267">Proteomics identification</keyword>
<gene>
    <name evidence="8" type="primary">LOC100275507</name>
</gene>
<protein>
    <recommendedName>
        <fullName evidence="7">TLC domain-containing protein</fullName>
    </recommendedName>
</protein>
<keyword evidence="4 5" id="KW-0472">Membrane</keyword>
<evidence type="ECO:0000256" key="2">
    <source>
        <dbReference type="ARBA" id="ARBA00022692"/>
    </source>
</evidence>
<dbReference type="InterPro" id="IPR006634">
    <property type="entry name" value="TLC-dom"/>
</dbReference>
<dbReference type="EnsemblPlants" id="Zm00001eb333330_T002">
    <property type="protein sequence ID" value="Zm00001eb333330_P002"/>
    <property type="gene ID" value="Zm00001eb333330"/>
</dbReference>
<evidence type="ECO:0007829" key="10">
    <source>
        <dbReference type="PeptideAtlas" id="A0A804QJ54"/>
    </source>
</evidence>
<reference evidence="9" key="1">
    <citation type="journal article" date="2009" name="Science">
        <title>The B73 maize genome: complexity, diversity, and dynamics.</title>
        <authorList>
            <person name="Schnable P.S."/>
            <person name="Ware D."/>
            <person name="Fulton R.S."/>
            <person name="Stein J.C."/>
            <person name="Wei F."/>
            <person name="Pasternak S."/>
            <person name="Liang C."/>
            <person name="Zhang J."/>
            <person name="Fulton L."/>
            <person name="Graves T.A."/>
            <person name="Minx P."/>
            <person name="Reily A.D."/>
            <person name="Courtney L."/>
            <person name="Kruchowski S.S."/>
            <person name="Tomlinson C."/>
            <person name="Strong C."/>
            <person name="Delehaunty K."/>
            <person name="Fronick C."/>
            <person name="Courtney B."/>
            <person name="Rock S.M."/>
            <person name="Belter E."/>
            <person name="Du F."/>
            <person name="Kim K."/>
            <person name="Abbott R.M."/>
            <person name="Cotton M."/>
            <person name="Levy A."/>
            <person name="Marchetto P."/>
            <person name="Ochoa K."/>
            <person name="Jackson S.M."/>
            <person name="Gillam B."/>
            <person name="Chen W."/>
            <person name="Yan L."/>
            <person name="Higginbotham J."/>
            <person name="Cardenas M."/>
            <person name="Waligorski J."/>
            <person name="Applebaum E."/>
            <person name="Phelps L."/>
            <person name="Falcone J."/>
            <person name="Kanchi K."/>
            <person name="Thane T."/>
            <person name="Scimone A."/>
            <person name="Thane N."/>
            <person name="Henke J."/>
            <person name="Wang T."/>
            <person name="Ruppert J."/>
            <person name="Shah N."/>
            <person name="Rotter K."/>
            <person name="Hodges J."/>
            <person name="Ingenthron E."/>
            <person name="Cordes M."/>
            <person name="Kohlberg S."/>
            <person name="Sgro J."/>
            <person name="Delgado B."/>
            <person name="Mead K."/>
            <person name="Chinwalla A."/>
            <person name="Leonard S."/>
            <person name="Crouse K."/>
            <person name="Collura K."/>
            <person name="Kudrna D."/>
            <person name="Currie J."/>
            <person name="He R."/>
            <person name="Angelova A."/>
            <person name="Rajasekar S."/>
            <person name="Mueller T."/>
            <person name="Lomeli R."/>
            <person name="Scara G."/>
            <person name="Ko A."/>
            <person name="Delaney K."/>
            <person name="Wissotski M."/>
            <person name="Lopez G."/>
            <person name="Campos D."/>
            <person name="Braidotti M."/>
            <person name="Ashley E."/>
            <person name="Golser W."/>
            <person name="Kim H."/>
            <person name="Lee S."/>
            <person name="Lin J."/>
            <person name="Dujmic Z."/>
            <person name="Kim W."/>
            <person name="Talag J."/>
            <person name="Zuccolo A."/>
            <person name="Fan C."/>
            <person name="Sebastian A."/>
            <person name="Kramer M."/>
            <person name="Spiegel L."/>
            <person name="Nascimento L."/>
            <person name="Zutavern T."/>
            <person name="Miller B."/>
            <person name="Ambroise C."/>
            <person name="Muller S."/>
            <person name="Spooner W."/>
            <person name="Narechania A."/>
            <person name="Ren L."/>
            <person name="Wei S."/>
            <person name="Kumari S."/>
            <person name="Faga B."/>
            <person name="Levy M.J."/>
            <person name="McMahan L."/>
            <person name="Van Buren P."/>
            <person name="Vaughn M.W."/>
            <person name="Ying K."/>
            <person name="Yeh C.-T."/>
            <person name="Emrich S.J."/>
            <person name="Jia Y."/>
            <person name="Kalyanaraman A."/>
            <person name="Hsia A.-P."/>
            <person name="Barbazuk W.B."/>
            <person name="Baucom R.S."/>
            <person name="Brutnell T.P."/>
            <person name="Carpita N.C."/>
            <person name="Chaparro C."/>
            <person name="Chia J.-M."/>
            <person name="Deragon J.-M."/>
            <person name="Estill J.C."/>
            <person name="Fu Y."/>
            <person name="Jeddeloh J.A."/>
            <person name="Han Y."/>
            <person name="Lee H."/>
            <person name="Li P."/>
            <person name="Lisch D.R."/>
            <person name="Liu S."/>
            <person name="Liu Z."/>
            <person name="Nagel D.H."/>
            <person name="McCann M.C."/>
            <person name="SanMiguel P."/>
            <person name="Myers A.M."/>
            <person name="Nettleton D."/>
            <person name="Nguyen J."/>
            <person name="Penning B.W."/>
            <person name="Ponnala L."/>
            <person name="Schneider K.L."/>
            <person name="Schwartz D.C."/>
            <person name="Sharma A."/>
            <person name="Soderlund C."/>
            <person name="Springer N.M."/>
            <person name="Sun Q."/>
            <person name="Wang H."/>
            <person name="Waterman M."/>
            <person name="Westerman R."/>
            <person name="Wolfgruber T.K."/>
            <person name="Yang L."/>
            <person name="Yu Y."/>
            <person name="Zhang L."/>
            <person name="Zhou S."/>
            <person name="Zhu Q."/>
            <person name="Bennetzen J.L."/>
            <person name="Dawe R.K."/>
            <person name="Jiang J."/>
            <person name="Jiang N."/>
            <person name="Presting G.G."/>
            <person name="Wessler S.R."/>
            <person name="Aluru S."/>
            <person name="Martienssen R.A."/>
            <person name="Clifton S.W."/>
            <person name="McCombie W.R."/>
            <person name="Wing R.A."/>
            <person name="Wilson R.K."/>
        </authorList>
    </citation>
    <scope>NUCLEOTIDE SEQUENCE [LARGE SCALE GENOMIC DNA]</scope>
    <source>
        <strain evidence="9">cv. B73</strain>
    </source>
</reference>
<accession>A0A804QJ54</accession>
<comment type="subcellular location">
    <subcellularLocation>
        <location evidence="1">Membrane</location>
        <topology evidence="1">Multi-pass membrane protein</topology>
    </subcellularLocation>
</comment>
<dbReference type="OrthoDB" id="506011at2759"/>
<keyword evidence="2 5" id="KW-0812">Transmembrane</keyword>